<comment type="caution">
    <text evidence="5">The sequence shown here is derived from an EMBL/GenBank/DDBJ whole genome shotgun (WGS) entry which is preliminary data.</text>
</comment>
<dbReference type="AlphaFoldDB" id="A0AAP0B6M4"/>
<evidence type="ECO:0000256" key="1">
    <source>
        <dbReference type="ARBA" id="ARBA00023015"/>
    </source>
</evidence>
<evidence type="ECO:0000313" key="5">
    <source>
        <dbReference type="EMBL" id="KAK8930770.1"/>
    </source>
</evidence>
<feature type="region of interest" description="Disordered" evidence="4">
    <location>
        <begin position="39"/>
        <end position="108"/>
    </location>
</feature>
<sequence length="461" mass="49916">MDWLEDSISYLPDFLTEPYSVPEDIAHCEWWIQDQNQSLSAAAAAAAPPITVSSGKSKPRPAPKPEFPQKRKLDANPAAVQRRRTDEEFEEERKPQASGGKKGHGRESAVINSGCCGGGSGAASRESRWAEQLLNPLATAIEAANLSRAQHLIYVLKELASATGDANQRLAFYGLRVLARHISPGSAAASPSTFASTESRLFCSSLIKFHEVSAWFAFPNCLANEAILQAAMAGRAGAGISLHVVDAGVSHGLQWPTLMEALIRRAGVGPGLVRLTVVGAGTDGPFGSAPAGYDFVPQLLRYAKSIELNLWVERGELGQGIRRGSGKEVVVVCAQFRAGRAAAGFWKAVKEIEPDLLVLSEMEECRGAGFGRKAEYLWSFLESTSVGRRVLRRRDLERRRWRRGGRGLLKKYEGNWEMKVDGAVGLWWKGQPVSFCSLWKPAGKTAAGVFAAAAGCGGRRR</sequence>
<dbReference type="Pfam" id="PF03514">
    <property type="entry name" value="GRAS"/>
    <property type="match status" value="1"/>
</dbReference>
<evidence type="ECO:0000256" key="2">
    <source>
        <dbReference type="ARBA" id="ARBA00023163"/>
    </source>
</evidence>
<keyword evidence="6" id="KW-1185">Reference proteome</keyword>
<dbReference type="PROSITE" id="PS50985">
    <property type="entry name" value="GRAS"/>
    <property type="match status" value="1"/>
</dbReference>
<keyword evidence="1" id="KW-0805">Transcription regulation</keyword>
<dbReference type="PANTHER" id="PTHR31636">
    <property type="entry name" value="OSJNBA0084A10.13 PROTEIN-RELATED"/>
    <property type="match status" value="1"/>
</dbReference>
<comment type="similarity">
    <text evidence="3">Belongs to the GRAS family.</text>
</comment>
<dbReference type="InterPro" id="IPR005202">
    <property type="entry name" value="TF_GRAS"/>
</dbReference>
<evidence type="ECO:0000256" key="4">
    <source>
        <dbReference type="SAM" id="MobiDB-lite"/>
    </source>
</evidence>
<name>A0AAP0B6M4_9ASPA</name>
<organism evidence="5 6">
    <name type="scientific">Platanthera zijinensis</name>
    <dbReference type="NCBI Taxonomy" id="2320716"/>
    <lineage>
        <taxon>Eukaryota</taxon>
        <taxon>Viridiplantae</taxon>
        <taxon>Streptophyta</taxon>
        <taxon>Embryophyta</taxon>
        <taxon>Tracheophyta</taxon>
        <taxon>Spermatophyta</taxon>
        <taxon>Magnoliopsida</taxon>
        <taxon>Liliopsida</taxon>
        <taxon>Asparagales</taxon>
        <taxon>Orchidaceae</taxon>
        <taxon>Orchidoideae</taxon>
        <taxon>Orchideae</taxon>
        <taxon>Orchidinae</taxon>
        <taxon>Platanthera</taxon>
    </lineage>
</organism>
<reference evidence="5 6" key="1">
    <citation type="journal article" date="2022" name="Nat. Plants">
        <title>Genomes of leafy and leafless Platanthera orchids illuminate the evolution of mycoheterotrophy.</title>
        <authorList>
            <person name="Li M.H."/>
            <person name="Liu K.W."/>
            <person name="Li Z."/>
            <person name="Lu H.C."/>
            <person name="Ye Q.L."/>
            <person name="Zhang D."/>
            <person name="Wang J.Y."/>
            <person name="Li Y.F."/>
            <person name="Zhong Z.M."/>
            <person name="Liu X."/>
            <person name="Yu X."/>
            <person name="Liu D.K."/>
            <person name="Tu X.D."/>
            <person name="Liu B."/>
            <person name="Hao Y."/>
            <person name="Liao X.Y."/>
            <person name="Jiang Y.T."/>
            <person name="Sun W.H."/>
            <person name="Chen J."/>
            <person name="Chen Y.Q."/>
            <person name="Ai Y."/>
            <person name="Zhai J.W."/>
            <person name="Wu S.S."/>
            <person name="Zhou Z."/>
            <person name="Hsiao Y.Y."/>
            <person name="Wu W.L."/>
            <person name="Chen Y.Y."/>
            <person name="Lin Y.F."/>
            <person name="Hsu J.L."/>
            <person name="Li C.Y."/>
            <person name="Wang Z.W."/>
            <person name="Zhao X."/>
            <person name="Zhong W.Y."/>
            <person name="Ma X.K."/>
            <person name="Ma L."/>
            <person name="Huang J."/>
            <person name="Chen G.Z."/>
            <person name="Huang M.Z."/>
            <person name="Huang L."/>
            <person name="Peng D.H."/>
            <person name="Luo Y.B."/>
            <person name="Zou S.Q."/>
            <person name="Chen S.P."/>
            <person name="Lan S."/>
            <person name="Tsai W.C."/>
            <person name="Van de Peer Y."/>
            <person name="Liu Z.J."/>
        </authorList>
    </citation>
    <scope>NUCLEOTIDE SEQUENCE [LARGE SCALE GENOMIC DNA]</scope>
    <source>
        <strain evidence="5">Lor287</strain>
    </source>
</reference>
<gene>
    <name evidence="5" type="primary">NSP1</name>
    <name evidence="5" type="ORF">KSP39_PZI016858</name>
</gene>
<feature type="short sequence motif" description="VHIID" evidence="3">
    <location>
        <begin position="242"/>
        <end position="246"/>
    </location>
</feature>
<evidence type="ECO:0000256" key="3">
    <source>
        <dbReference type="PROSITE-ProRule" id="PRU01191"/>
    </source>
</evidence>
<feature type="region of interest" description="SAW" evidence="3">
    <location>
        <begin position="367"/>
        <end position="440"/>
    </location>
</feature>
<proteinExistence type="inferred from homology"/>
<accession>A0AAP0B6M4</accession>
<dbReference type="Proteomes" id="UP001418222">
    <property type="component" value="Unassembled WGS sequence"/>
</dbReference>
<dbReference type="EMBL" id="JBBWWQ010000014">
    <property type="protein sequence ID" value="KAK8930770.1"/>
    <property type="molecule type" value="Genomic_DNA"/>
</dbReference>
<comment type="caution">
    <text evidence="3">Lacks conserved residue(s) required for the propagation of feature annotation.</text>
</comment>
<keyword evidence="2" id="KW-0804">Transcription</keyword>
<evidence type="ECO:0000313" key="6">
    <source>
        <dbReference type="Proteomes" id="UP001418222"/>
    </source>
</evidence>
<feature type="compositionally biased region" description="Basic and acidic residues" evidence="4">
    <location>
        <begin position="83"/>
        <end position="95"/>
    </location>
</feature>
<protein>
    <submittedName>
        <fullName evidence="5">Nodulation-signaling pathway 1 protein</fullName>
    </submittedName>
</protein>